<organism evidence="1 2">
    <name type="scientific">Streptomyces gulbargensis</name>
    <dbReference type="NCBI Taxonomy" id="364901"/>
    <lineage>
        <taxon>Bacteria</taxon>
        <taxon>Bacillati</taxon>
        <taxon>Actinomycetota</taxon>
        <taxon>Actinomycetes</taxon>
        <taxon>Kitasatosporales</taxon>
        <taxon>Streptomycetaceae</taxon>
        <taxon>Streptomyces</taxon>
    </lineage>
</organism>
<sequence>MPPSSSARDGILSYALPAEENLFPELFASVRWEDVGKGRRGAVLTRPDETGGVPLVRTTTRYGSPAQRFREVHERLARRIQDRAAIPVGFNNALIEVYTNAYTTMGGHSDQALDLADGSYIALFSCYERPEPDPPRKLVFESKEPGGGTFEIPLDHHGVVAFSVGTNGRLRHKIVLDSSRRAGENRWLGVTFRTSKTLIGFRDGHAYLPGGARLVPADDEQRREFYRLRRRENEETDFTYPPLTCTVSESDLLPPV</sequence>
<dbReference type="EMBL" id="BAABAJ010000012">
    <property type="protein sequence ID" value="GAA3925932.1"/>
    <property type="molecule type" value="Genomic_DNA"/>
</dbReference>
<proteinExistence type="predicted"/>
<dbReference type="SUPFAM" id="SSF51197">
    <property type="entry name" value="Clavaminate synthase-like"/>
    <property type="match status" value="1"/>
</dbReference>
<reference evidence="2" key="1">
    <citation type="journal article" date="2019" name="Int. J. Syst. Evol. Microbiol.">
        <title>The Global Catalogue of Microorganisms (GCM) 10K type strain sequencing project: providing services to taxonomists for standard genome sequencing and annotation.</title>
        <authorList>
            <consortium name="The Broad Institute Genomics Platform"/>
            <consortium name="The Broad Institute Genome Sequencing Center for Infectious Disease"/>
            <person name="Wu L."/>
            <person name="Ma J."/>
        </authorList>
    </citation>
    <scope>NUCLEOTIDE SEQUENCE [LARGE SCALE GENOMIC DNA]</scope>
    <source>
        <strain evidence="2">JCM 16956</strain>
    </source>
</reference>
<dbReference type="InterPro" id="IPR037151">
    <property type="entry name" value="AlkB-like_sf"/>
</dbReference>
<evidence type="ECO:0000313" key="1">
    <source>
        <dbReference type="EMBL" id="GAA3925932.1"/>
    </source>
</evidence>
<dbReference type="Gene3D" id="2.60.120.590">
    <property type="entry name" value="Alpha-ketoglutarate-dependent dioxygenase AlkB-like"/>
    <property type="match status" value="1"/>
</dbReference>
<comment type="caution">
    <text evidence="1">The sequence shown here is derived from an EMBL/GenBank/DDBJ whole genome shotgun (WGS) entry which is preliminary data.</text>
</comment>
<gene>
    <name evidence="1" type="ORF">GCM10022244_39090</name>
</gene>
<protein>
    <submittedName>
        <fullName evidence="1">Uncharacterized protein</fullName>
    </submittedName>
</protein>
<keyword evidence="2" id="KW-1185">Reference proteome</keyword>
<evidence type="ECO:0000313" key="2">
    <source>
        <dbReference type="Proteomes" id="UP001501000"/>
    </source>
</evidence>
<dbReference type="RefSeq" id="WP_345284526.1">
    <property type="nucleotide sequence ID" value="NZ_BAABAJ010000012.1"/>
</dbReference>
<dbReference type="Proteomes" id="UP001501000">
    <property type="component" value="Unassembled WGS sequence"/>
</dbReference>
<accession>A0ABP7MLR1</accession>
<name>A0ABP7MLR1_9ACTN</name>